<keyword evidence="8 12" id="KW-1133">Transmembrane helix</keyword>
<keyword evidence="11" id="KW-0997">Cell inner membrane</keyword>
<dbReference type="InterPro" id="IPR024194">
    <property type="entry name" value="Ac/AlaTfrase_AlgI/DltB"/>
</dbReference>
<dbReference type="InterPro" id="IPR051085">
    <property type="entry name" value="MB_O-acyltransferase"/>
</dbReference>
<keyword evidence="5 11" id="KW-0808">Transferase</keyword>
<evidence type="ECO:0000256" key="4">
    <source>
        <dbReference type="ARBA" id="ARBA00022475"/>
    </source>
</evidence>
<evidence type="ECO:0000256" key="3">
    <source>
        <dbReference type="ARBA" id="ARBA00010323"/>
    </source>
</evidence>
<gene>
    <name evidence="13" type="ORF">A3196_09625</name>
</gene>
<protein>
    <recommendedName>
        <fullName evidence="11">Probable alginate O-acetylase</fullName>
        <ecNumber evidence="11">2.3.1.-</ecNumber>
    </recommendedName>
</protein>
<accession>A0A1E2UQK4</accession>
<feature type="transmembrane region" description="Helical" evidence="12">
    <location>
        <begin position="44"/>
        <end position="64"/>
    </location>
</feature>
<dbReference type="AlphaFoldDB" id="A0A1E2UQK4"/>
<feature type="transmembrane region" description="Helical" evidence="12">
    <location>
        <begin position="313"/>
        <end position="346"/>
    </location>
</feature>
<feature type="transmembrane region" description="Helical" evidence="12">
    <location>
        <begin position="404"/>
        <end position="424"/>
    </location>
</feature>
<evidence type="ECO:0000256" key="1">
    <source>
        <dbReference type="ARBA" id="ARBA00004651"/>
    </source>
</evidence>
<evidence type="ECO:0000256" key="5">
    <source>
        <dbReference type="ARBA" id="ARBA00022679"/>
    </source>
</evidence>
<dbReference type="InterPro" id="IPR004299">
    <property type="entry name" value="MBOAT_fam"/>
</dbReference>
<evidence type="ECO:0000256" key="7">
    <source>
        <dbReference type="ARBA" id="ARBA00022841"/>
    </source>
</evidence>
<comment type="subcellular location">
    <subcellularLocation>
        <location evidence="11">Cell inner membrane</location>
    </subcellularLocation>
    <subcellularLocation>
        <location evidence="1">Cell membrane</location>
        <topology evidence="1">Multi-pass membrane protein</topology>
    </subcellularLocation>
</comment>
<evidence type="ECO:0000313" key="14">
    <source>
        <dbReference type="Proteomes" id="UP000094849"/>
    </source>
</evidence>
<dbReference type="GO" id="GO:0005886">
    <property type="term" value="C:plasma membrane"/>
    <property type="evidence" value="ECO:0007669"/>
    <property type="project" value="UniProtKB-SubCell"/>
</dbReference>
<evidence type="ECO:0000313" key="13">
    <source>
        <dbReference type="EMBL" id="ODB96999.1"/>
    </source>
</evidence>
<dbReference type="OrthoDB" id="139172at2"/>
<feature type="transmembrane region" description="Helical" evidence="12">
    <location>
        <begin position="444"/>
        <end position="463"/>
    </location>
</feature>
<name>A0A1E2UQK4_9GAMM</name>
<sequence>MLFNSYIFWAFFAVVILLYFQLPHKYQNRMLLVASYIFYGYWDYRFLSLIFISTVVDYFVALNIAKQDDAKLRKHLLLLSVFTNLGFLGFFKYYNFFSNEFAAMLGTIGVDVSLPVLNIILPVGISFYTFQTLSYTIDTYRNKVQPTDKFLDFALYVSFFPQLVAGPIERASHLLPQILKVRKLDAPAFSEGLFLVISGLFKKVVIADNMAPIVNTIFSKPVNELTGFEVLVGLYAFAFQIYGDFSGYSSIAKGVARWMGFDLMWNFRNPYFSTSPSDFWSRWHISLSTWIRDYIYIPLGGGRLGNFLTFRNLVLTMFLGGLWHGAGWTFIVWGLFHGAILVVYHAIEAAKGKDYFTQPTSLGRHILFVVILFHLTCISWLLFRAESMQQVVDMIYLLATDYRVTDYSIYVLGNILFFVVPLMFFEYITERKNDLLYLVSANPVVQYLSYLYMVLMLLFFVPLQKQVFIYFQF</sequence>
<dbReference type="PANTHER" id="PTHR13285">
    <property type="entry name" value="ACYLTRANSFERASE"/>
    <property type="match status" value="1"/>
</dbReference>
<reference evidence="13 14" key="1">
    <citation type="submission" date="2016-03" db="EMBL/GenBank/DDBJ databases">
        <title>Chemosynthetic sulphur-oxidizing symbionts of marine invertebrate animals are capable of nitrogen fixation.</title>
        <authorList>
            <person name="Petersen J.M."/>
            <person name="Kemper A."/>
            <person name="Gruber-Vodicka H."/>
            <person name="Cardini U."/>
            <person name="Geest Mvander."/>
            <person name="Kleiner M."/>
            <person name="Bulgheresi S."/>
            <person name="Fussmann M."/>
            <person name="Herbold C."/>
            <person name="Seah B.K.B."/>
            <person name="Antony C.Paul."/>
            <person name="Liu D."/>
            <person name="Belitz A."/>
            <person name="Weber M."/>
        </authorList>
    </citation>
    <scope>NUCLEOTIDE SEQUENCE [LARGE SCALE GENOMIC DNA]</scope>
    <source>
        <strain evidence="13">G_D</strain>
    </source>
</reference>
<keyword evidence="7 11" id="KW-0016">Alginate biosynthesis</keyword>
<dbReference type="PANTHER" id="PTHR13285:SF23">
    <property type="entry name" value="TEICHOIC ACID D-ALANYLTRANSFERASE"/>
    <property type="match status" value="1"/>
</dbReference>
<comment type="caution">
    <text evidence="13">The sequence shown here is derived from an EMBL/GenBank/DDBJ whole genome shotgun (WGS) entry which is preliminary data.</text>
</comment>
<comment type="pathway">
    <text evidence="2 11">Glycan biosynthesis; alginate biosynthesis.</text>
</comment>
<feature type="transmembrane region" description="Helical" evidence="12">
    <location>
        <begin position="114"/>
        <end position="133"/>
    </location>
</feature>
<dbReference type="GO" id="GO:0016746">
    <property type="term" value="F:acyltransferase activity"/>
    <property type="evidence" value="ECO:0007669"/>
    <property type="project" value="UniProtKB-KW"/>
</dbReference>
<keyword evidence="6 11" id="KW-0812">Transmembrane</keyword>
<dbReference type="EMBL" id="LVJZ01000003">
    <property type="protein sequence ID" value="ODB96999.1"/>
    <property type="molecule type" value="Genomic_DNA"/>
</dbReference>
<evidence type="ECO:0000256" key="6">
    <source>
        <dbReference type="ARBA" id="ARBA00022692"/>
    </source>
</evidence>
<evidence type="ECO:0000256" key="9">
    <source>
        <dbReference type="ARBA" id="ARBA00023136"/>
    </source>
</evidence>
<dbReference type="GO" id="GO:0042121">
    <property type="term" value="P:alginic acid biosynthetic process"/>
    <property type="evidence" value="ECO:0007669"/>
    <property type="project" value="UniProtKB-UniRule"/>
</dbReference>
<evidence type="ECO:0000256" key="12">
    <source>
        <dbReference type="SAM" id="Phobius"/>
    </source>
</evidence>
<evidence type="ECO:0000256" key="10">
    <source>
        <dbReference type="ARBA" id="ARBA00023315"/>
    </source>
</evidence>
<dbReference type="STRING" id="1818881.A3196_09625"/>
<comment type="similarity">
    <text evidence="3 11">Belongs to the membrane-bound acyltransferase family.</text>
</comment>
<dbReference type="Proteomes" id="UP000094849">
    <property type="component" value="Unassembled WGS sequence"/>
</dbReference>
<dbReference type="PIRSF" id="PIRSF016636">
    <property type="entry name" value="AlgI_DltB"/>
    <property type="match status" value="1"/>
</dbReference>
<keyword evidence="10 11" id="KW-0012">Acyltransferase</keyword>
<feature type="transmembrane region" description="Helical" evidence="12">
    <location>
        <begin position="366"/>
        <end position="383"/>
    </location>
</feature>
<evidence type="ECO:0000256" key="2">
    <source>
        <dbReference type="ARBA" id="ARBA00005182"/>
    </source>
</evidence>
<dbReference type="InterPro" id="IPR028362">
    <property type="entry name" value="AlgI"/>
</dbReference>
<evidence type="ECO:0000256" key="8">
    <source>
        <dbReference type="ARBA" id="ARBA00022989"/>
    </source>
</evidence>
<dbReference type="PIRSF" id="PIRSF500217">
    <property type="entry name" value="AlgI"/>
    <property type="match status" value="1"/>
</dbReference>
<feature type="transmembrane region" description="Helical" evidence="12">
    <location>
        <begin position="76"/>
        <end position="94"/>
    </location>
</feature>
<feature type="transmembrane region" description="Helical" evidence="12">
    <location>
        <begin position="7"/>
        <end position="24"/>
    </location>
</feature>
<proteinExistence type="inferred from homology"/>
<dbReference type="EC" id="2.3.1.-" evidence="11"/>
<keyword evidence="9 11" id="KW-0472">Membrane</keyword>
<dbReference type="Pfam" id="PF03062">
    <property type="entry name" value="MBOAT"/>
    <property type="match status" value="1"/>
</dbReference>
<dbReference type="UniPathway" id="UPA00286"/>
<keyword evidence="4 11" id="KW-1003">Cell membrane</keyword>
<organism evidence="13 14">
    <name type="scientific">Candidatus Thiodiazotropha endoloripes</name>
    <dbReference type="NCBI Taxonomy" id="1818881"/>
    <lineage>
        <taxon>Bacteria</taxon>
        <taxon>Pseudomonadati</taxon>
        <taxon>Pseudomonadota</taxon>
        <taxon>Gammaproteobacteria</taxon>
        <taxon>Chromatiales</taxon>
        <taxon>Sedimenticolaceae</taxon>
        <taxon>Candidatus Thiodiazotropha</taxon>
    </lineage>
</organism>
<keyword evidence="14" id="KW-1185">Reference proteome</keyword>
<evidence type="ECO:0000256" key="11">
    <source>
        <dbReference type="PIRNR" id="PIRNR016636"/>
    </source>
</evidence>